<evidence type="ECO:0000313" key="2">
    <source>
        <dbReference type="EMBL" id="QDV66565.1"/>
    </source>
</evidence>
<feature type="transmembrane region" description="Helical" evidence="1">
    <location>
        <begin position="6"/>
        <end position="25"/>
    </location>
</feature>
<keyword evidence="1" id="KW-0472">Membrane</keyword>
<dbReference type="EMBL" id="CP036348">
    <property type="protein sequence ID" value="QDV66565.1"/>
    <property type="molecule type" value="Genomic_DNA"/>
</dbReference>
<keyword evidence="3" id="KW-1185">Reference proteome</keyword>
<keyword evidence="1" id="KW-1133">Transmembrane helix</keyword>
<sequence length="30" mass="3061">MTMLGLLAIGLIAFIIVAAAVLVVYGGNKK</sequence>
<evidence type="ECO:0000313" key="3">
    <source>
        <dbReference type="Proteomes" id="UP000315082"/>
    </source>
</evidence>
<dbReference type="Proteomes" id="UP000315082">
    <property type="component" value="Chromosome"/>
</dbReference>
<dbReference type="AlphaFoldDB" id="A0A518JLY9"/>
<organism evidence="2 3">
    <name type="scientific">Rosistilla carotiformis</name>
    <dbReference type="NCBI Taxonomy" id="2528017"/>
    <lineage>
        <taxon>Bacteria</taxon>
        <taxon>Pseudomonadati</taxon>
        <taxon>Planctomycetota</taxon>
        <taxon>Planctomycetia</taxon>
        <taxon>Pirellulales</taxon>
        <taxon>Pirellulaceae</taxon>
        <taxon>Rosistilla</taxon>
    </lineage>
</organism>
<gene>
    <name evidence="2" type="ORF">Poly24_02520</name>
</gene>
<reference evidence="2 3" key="1">
    <citation type="submission" date="2019-02" db="EMBL/GenBank/DDBJ databases">
        <title>Deep-cultivation of Planctomycetes and their phenomic and genomic characterization uncovers novel biology.</title>
        <authorList>
            <person name="Wiegand S."/>
            <person name="Jogler M."/>
            <person name="Boedeker C."/>
            <person name="Pinto D."/>
            <person name="Vollmers J."/>
            <person name="Rivas-Marin E."/>
            <person name="Kohn T."/>
            <person name="Peeters S.H."/>
            <person name="Heuer A."/>
            <person name="Rast P."/>
            <person name="Oberbeckmann S."/>
            <person name="Bunk B."/>
            <person name="Jeske O."/>
            <person name="Meyerdierks A."/>
            <person name="Storesund J.E."/>
            <person name="Kallscheuer N."/>
            <person name="Luecker S."/>
            <person name="Lage O.M."/>
            <person name="Pohl T."/>
            <person name="Merkel B.J."/>
            <person name="Hornburger P."/>
            <person name="Mueller R.-W."/>
            <person name="Bruemmer F."/>
            <person name="Labrenz M."/>
            <person name="Spormann A.M."/>
            <person name="Op den Camp H."/>
            <person name="Overmann J."/>
            <person name="Amann R."/>
            <person name="Jetten M.S.M."/>
            <person name="Mascher T."/>
            <person name="Medema M.H."/>
            <person name="Devos D.P."/>
            <person name="Kaster A.-K."/>
            <person name="Ovreas L."/>
            <person name="Rohde M."/>
            <person name="Galperin M.Y."/>
            <person name="Jogler C."/>
        </authorList>
    </citation>
    <scope>NUCLEOTIDE SEQUENCE [LARGE SCALE GENOMIC DNA]</scope>
    <source>
        <strain evidence="2 3">Poly24</strain>
    </source>
</reference>
<dbReference type="KEGG" id="rcf:Poly24_02520"/>
<keyword evidence="1" id="KW-0812">Transmembrane</keyword>
<name>A0A518JLY9_9BACT</name>
<accession>A0A518JLY9</accession>
<evidence type="ECO:0000256" key="1">
    <source>
        <dbReference type="SAM" id="Phobius"/>
    </source>
</evidence>
<protein>
    <submittedName>
        <fullName evidence="2">Uncharacterized protein</fullName>
    </submittedName>
</protein>
<proteinExistence type="predicted"/>